<gene>
    <name evidence="1" type="ORF">BJG93_34755</name>
</gene>
<reference evidence="1" key="1">
    <citation type="submission" date="2016-09" db="EMBL/GenBank/DDBJ databases">
        <title>The Complete Genome of Burkholderia sprentiae wsm5005.</title>
        <authorList>
            <person name="De Meyer S."/>
            <person name="Wang P."/>
            <person name="Terpolilli J."/>
        </authorList>
    </citation>
    <scope>NUCLEOTIDE SEQUENCE</scope>
    <source>
        <strain evidence="1">WSM5005</strain>
        <plasmid evidence="1">pl3WSM5005</plasmid>
    </source>
</reference>
<keyword evidence="2" id="KW-1185">Reference proteome</keyword>
<sequence length="85" mass="9489">MSNKLPAQDRKWTIKECLSILLLIASAAASVLCLLVGALRLLEIHSFIDRLLPDWPGLVLVVVACVGMWGWPRMNESLKSCAWKE</sequence>
<dbReference type="Proteomes" id="UP000179860">
    <property type="component" value="Plasmid pl3WSM5005"/>
</dbReference>
<proteinExistence type="predicted"/>
<name>A0ACA8AX79_9BURK</name>
<keyword evidence="1" id="KW-0614">Plasmid</keyword>
<evidence type="ECO:0000313" key="2">
    <source>
        <dbReference type="Proteomes" id="UP000179860"/>
    </source>
</evidence>
<accession>A0ACA8AX79</accession>
<geneLocation type="plasmid" evidence="1 2">
    <name>pl3WSM5005</name>
</geneLocation>
<reference evidence="1" key="2">
    <citation type="submission" date="2021-06" db="EMBL/GenBank/DDBJ databases">
        <authorList>
            <person name="Rogers T.H."/>
            <person name="Ramsay J.P."/>
            <person name="Wang P."/>
            <person name="Terpolilli J."/>
        </authorList>
    </citation>
    <scope>NUCLEOTIDE SEQUENCE</scope>
    <source>
        <strain evidence="1">WSM5005</strain>
        <plasmid evidence="1">pl3WSM5005</plasmid>
    </source>
</reference>
<protein>
    <submittedName>
        <fullName evidence="1">Uncharacterized protein</fullName>
    </submittedName>
</protein>
<evidence type="ECO:0000313" key="1">
    <source>
        <dbReference type="EMBL" id="APA90275.1"/>
    </source>
</evidence>
<organism evidence="1 2">
    <name type="scientific">Paraburkholderia sprentiae WSM5005</name>
    <dbReference type="NCBI Taxonomy" id="754502"/>
    <lineage>
        <taxon>Bacteria</taxon>
        <taxon>Pseudomonadati</taxon>
        <taxon>Pseudomonadota</taxon>
        <taxon>Betaproteobacteria</taxon>
        <taxon>Burkholderiales</taxon>
        <taxon>Burkholderiaceae</taxon>
        <taxon>Paraburkholderia</taxon>
    </lineage>
</organism>
<dbReference type="EMBL" id="CP017564">
    <property type="protein sequence ID" value="APA90275.1"/>
    <property type="molecule type" value="Genomic_DNA"/>
</dbReference>